<sequence length="164" mass="18515">MPLEIERKFLVIGDAWRQDVTRSIEMRQGYLAREGQASVRVRLEGAVARLNIKAAVVGSARAEYEYNMPADECREILATLCVGKVEKTRHYVPASGAHASAVWEIDEFAGDNAGLLVAEIELASIDARFDRPSWLGRELTDDKRYYNHALALHPYRDWPAQDRA</sequence>
<evidence type="ECO:0000256" key="1">
    <source>
        <dbReference type="PIRSR" id="PIRSR016487-1"/>
    </source>
</evidence>
<dbReference type="PANTHER" id="PTHR40114:SF1">
    <property type="entry name" value="SLR0698 PROTEIN"/>
    <property type="match status" value="1"/>
</dbReference>
<gene>
    <name evidence="3" type="ORF">G7Y85_06750</name>
</gene>
<dbReference type="EMBL" id="JAAMOW010000003">
    <property type="protein sequence ID" value="NGY04455.1"/>
    <property type="molecule type" value="Genomic_DNA"/>
</dbReference>
<dbReference type="InterPro" id="IPR033469">
    <property type="entry name" value="CYTH-like_dom_sf"/>
</dbReference>
<protein>
    <submittedName>
        <fullName evidence="3">CYTH domain-containing protein</fullName>
    </submittedName>
</protein>
<dbReference type="SMART" id="SM01118">
    <property type="entry name" value="CYTH"/>
    <property type="match status" value="1"/>
</dbReference>
<name>A0A6M2BQH0_9GAMM</name>
<dbReference type="PANTHER" id="PTHR40114">
    <property type="entry name" value="SLR0698 PROTEIN"/>
    <property type="match status" value="1"/>
</dbReference>
<keyword evidence="4" id="KW-1185">Reference proteome</keyword>
<organism evidence="3 4">
    <name type="scientific">Solimonas terrae</name>
    <dbReference type="NCBI Taxonomy" id="1396819"/>
    <lineage>
        <taxon>Bacteria</taxon>
        <taxon>Pseudomonadati</taxon>
        <taxon>Pseudomonadota</taxon>
        <taxon>Gammaproteobacteria</taxon>
        <taxon>Nevskiales</taxon>
        <taxon>Nevskiaceae</taxon>
        <taxon>Solimonas</taxon>
    </lineage>
</organism>
<dbReference type="PIRSF" id="PIRSF016487">
    <property type="entry name" value="CYTH_UCP016487"/>
    <property type="match status" value="1"/>
</dbReference>
<comment type="caution">
    <text evidence="3">The sequence shown here is derived from an EMBL/GenBank/DDBJ whole genome shotgun (WGS) entry which is preliminary data.</text>
</comment>
<dbReference type="Pfam" id="PF01928">
    <property type="entry name" value="CYTH"/>
    <property type="match status" value="1"/>
</dbReference>
<evidence type="ECO:0000313" key="3">
    <source>
        <dbReference type="EMBL" id="NGY04455.1"/>
    </source>
</evidence>
<dbReference type="InterPro" id="IPR012042">
    <property type="entry name" value="NeuTTM/CthTTM-like"/>
</dbReference>
<dbReference type="InterPro" id="IPR023577">
    <property type="entry name" value="CYTH_domain"/>
</dbReference>
<dbReference type="AlphaFoldDB" id="A0A6M2BQH0"/>
<evidence type="ECO:0000259" key="2">
    <source>
        <dbReference type="PROSITE" id="PS51707"/>
    </source>
</evidence>
<dbReference type="PROSITE" id="PS51707">
    <property type="entry name" value="CYTH"/>
    <property type="match status" value="1"/>
</dbReference>
<feature type="active site" description="Proton acceptor" evidence="1">
    <location>
        <position position="30"/>
    </location>
</feature>
<accession>A0A6M2BQH0</accession>
<evidence type="ECO:0000313" key="4">
    <source>
        <dbReference type="Proteomes" id="UP000472676"/>
    </source>
</evidence>
<dbReference type="RefSeq" id="WP_166253857.1">
    <property type="nucleotide sequence ID" value="NZ_JAAMOW010000003.1"/>
</dbReference>
<proteinExistence type="predicted"/>
<dbReference type="CDD" id="cd07891">
    <property type="entry name" value="CYTH-like_CthTTM-like_1"/>
    <property type="match status" value="1"/>
</dbReference>
<feature type="domain" description="CYTH" evidence="2">
    <location>
        <begin position="2"/>
        <end position="152"/>
    </location>
</feature>
<dbReference type="Proteomes" id="UP000472676">
    <property type="component" value="Unassembled WGS sequence"/>
</dbReference>
<dbReference type="Gene3D" id="2.40.320.10">
    <property type="entry name" value="Hypothetical Protein Pfu-838710-001"/>
    <property type="match status" value="1"/>
</dbReference>
<dbReference type="SUPFAM" id="SSF55154">
    <property type="entry name" value="CYTH-like phosphatases"/>
    <property type="match status" value="1"/>
</dbReference>
<reference evidence="3 4" key="1">
    <citation type="journal article" date="2014" name="Int. J. Syst. Evol. Microbiol.">
        <title>Solimonas terrae sp. nov., isolated from soil.</title>
        <authorList>
            <person name="Kim S.J."/>
            <person name="Moon J.Y."/>
            <person name="Weon H.Y."/>
            <person name="Ahn J.H."/>
            <person name="Chen W.M."/>
            <person name="Kwon S.W."/>
        </authorList>
    </citation>
    <scope>NUCLEOTIDE SEQUENCE [LARGE SCALE GENOMIC DNA]</scope>
    <source>
        <strain evidence="3 4">KIS83-12</strain>
    </source>
</reference>